<evidence type="ECO:0000256" key="1">
    <source>
        <dbReference type="SAM" id="MobiDB-lite"/>
    </source>
</evidence>
<reference evidence="2" key="1">
    <citation type="journal article" date="2012" name="Proc. Natl. Acad. Sci. U.S.A.">
        <title>Antigenic diversity is generated by distinct evolutionary mechanisms in African trypanosome species.</title>
        <authorList>
            <person name="Jackson A.P."/>
            <person name="Berry A."/>
            <person name="Aslett M."/>
            <person name="Allison H.C."/>
            <person name="Burton P."/>
            <person name="Vavrova-Anderson J."/>
            <person name="Brown R."/>
            <person name="Browne H."/>
            <person name="Corton N."/>
            <person name="Hauser H."/>
            <person name="Gamble J."/>
            <person name="Gilderthorp R."/>
            <person name="Marcello L."/>
            <person name="McQuillan J."/>
            <person name="Otto T.D."/>
            <person name="Quail M.A."/>
            <person name="Sanders M.J."/>
            <person name="van Tonder A."/>
            <person name="Ginger M.L."/>
            <person name="Field M.C."/>
            <person name="Barry J.D."/>
            <person name="Hertz-Fowler C."/>
            <person name="Berriman M."/>
        </authorList>
    </citation>
    <scope>NUCLEOTIDE SEQUENCE</scope>
    <source>
        <strain evidence="2">Y486</strain>
    </source>
</reference>
<feature type="region of interest" description="Disordered" evidence="1">
    <location>
        <begin position="329"/>
        <end position="351"/>
    </location>
</feature>
<sequence>MENCAEECEASPLHSPGRVGLDNIIAAQAISPHEKVRQFFEEQDQKQSLATASVAGVEGGDEVQGVVSTDNTSSPTKEVLKDGLEVTPSKSGKRKRGGVAEGSTPKRCKRSRQDITSLRSTRRKVADYASEESTLALFRRSQRALRNEGQRVNIKEVLSRSFSVRNDTQSDMSESFTLSGVSQESSAWSPTIVTSITNQFLSNVRQKKKETLERLLQQELTNSQQSFTENVDDTRACGATMELVIGEESDAVMGPPSSTENALGVESTTMEVTMGSVSSQTDLQPFTNSTQRSVYEPNEEEEQAQSQALMRKRELWRIRQQHLRAQMLLDERNSQSQSSNQRTAPNMNTPAAASASIITSSTVDVDCTFDTVMMMQRGVLQKARGSAIELSTDHIEMIRRANSFNSTSSQRVVVFETRKGPWVVSSVKENERE</sequence>
<organism evidence="2">
    <name type="scientific">Trypanosoma vivax (strain Y486)</name>
    <dbReference type="NCBI Taxonomy" id="1055687"/>
    <lineage>
        <taxon>Eukaryota</taxon>
        <taxon>Discoba</taxon>
        <taxon>Euglenozoa</taxon>
        <taxon>Kinetoplastea</taxon>
        <taxon>Metakinetoplastina</taxon>
        <taxon>Trypanosomatida</taxon>
        <taxon>Trypanosomatidae</taxon>
        <taxon>Trypanosoma</taxon>
        <taxon>Duttonella</taxon>
    </lineage>
</organism>
<dbReference type="EMBL" id="HE573025">
    <property type="protein sequence ID" value="CCC50825.1"/>
    <property type="molecule type" value="Genomic_DNA"/>
</dbReference>
<proteinExistence type="predicted"/>
<protein>
    <submittedName>
        <fullName evidence="2">Uncharacterized protein</fullName>
    </submittedName>
</protein>
<feature type="compositionally biased region" description="Polar residues" evidence="1">
    <location>
        <begin position="276"/>
        <end position="293"/>
    </location>
</feature>
<accession>G0U3G8</accession>
<dbReference type="VEuPathDB" id="TriTrypDB:TvY486_0906460"/>
<gene>
    <name evidence="2" type="ORF">TVY486_0906460</name>
</gene>
<feature type="region of interest" description="Disordered" evidence="1">
    <location>
        <begin position="276"/>
        <end position="303"/>
    </location>
</feature>
<name>G0U3G8_TRYVY</name>
<feature type="region of interest" description="Disordered" evidence="1">
    <location>
        <begin position="60"/>
        <end position="121"/>
    </location>
</feature>
<evidence type="ECO:0000313" key="2">
    <source>
        <dbReference type="EMBL" id="CCC50825.1"/>
    </source>
</evidence>
<dbReference type="OMA" id="DHIDMIR"/>
<dbReference type="AlphaFoldDB" id="G0U3G8"/>